<accession>A0ABN2NZU1</accession>
<comment type="caution">
    <text evidence="2">The sequence shown here is derived from an EMBL/GenBank/DDBJ whole genome shotgun (WGS) entry which is preliminary data.</text>
</comment>
<feature type="region of interest" description="Disordered" evidence="1">
    <location>
        <begin position="1"/>
        <end position="77"/>
    </location>
</feature>
<dbReference type="Proteomes" id="UP001501303">
    <property type="component" value="Unassembled WGS sequence"/>
</dbReference>
<proteinExistence type="predicted"/>
<keyword evidence="3" id="KW-1185">Reference proteome</keyword>
<organism evidence="2 3">
    <name type="scientific">Streptomyces sodiiphilus</name>
    <dbReference type="NCBI Taxonomy" id="226217"/>
    <lineage>
        <taxon>Bacteria</taxon>
        <taxon>Bacillati</taxon>
        <taxon>Actinomycetota</taxon>
        <taxon>Actinomycetes</taxon>
        <taxon>Kitasatosporales</taxon>
        <taxon>Streptomycetaceae</taxon>
        <taxon>Streptomyces</taxon>
    </lineage>
</organism>
<sequence>MDCRHGPAGEASPPRPPVPDKAGRLTLPVPRRTPPRQGSGQVGATTDDGKRNGRHASTGRPRTETGDPNTPHPGFDG</sequence>
<dbReference type="EMBL" id="BAAAMJ010000012">
    <property type="protein sequence ID" value="GAA1907126.1"/>
    <property type="molecule type" value="Genomic_DNA"/>
</dbReference>
<evidence type="ECO:0000256" key="1">
    <source>
        <dbReference type="SAM" id="MobiDB-lite"/>
    </source>
</evidence>
<gene>
    <name evidence="2" type="ORF">GCM10009716_16260</name>
</gene>
<evidence type="ECO:0000313" key="2">
    <source>
        <dbReference type="EMBL" id="GAA1907126.1"/>
    </source>
</evidence>
<protein>
    <submittedName>
        <fullName evidence="2">Uncharacterized protein</fullName>
    </submittedName>
</protein>
<reference evidence="2 3" key="1">
    <citation type="journal article" date="2019" name="Int. J. Syst. Evol. Microbiol.">
        <title>The Global Catalogue of Microorganisms (GCM) 10K type strain sequencing project: providing services to taxonomists for standard genome sequencing and annotation.</title>
        <authorList>
            <consortium name="The Broad Institute Genomics Platform"/>
            <consortium name="The Broad Institute Genome Sequencing Center for Infectious Disease"/>
            <person name="Wu L."/>
            <person name="Ma J."/>
        </authorList>
    </citation>
    <scope>NUCLEOTIDE SEQUENCE [LARGE SCALE GENOMIC DNA]</scope>
    <source>
        <strain evidence="2 3">JCM 13581</strain>
    </source>
</reference>
<name>A0ABN2NZU1_9ACTN</name>
<evidence type="ECO:0000313" key="3">
    <source>
        <dbReference type="Proteomes" id="UP001501303"/>
    </source>
</evidence>